<keyword evidence="2" id="KW-1185">Reference proteome</keyword>
<reference evidence="2" key="1">
    <citation type="journal article" date="2019" name="Int. J. Syst. Evol. Microbiol.">
        <title>The Global Catalogue of Microorganisms (GCM) 10K type strain sequencing project: providing services to taxonomists for standard genome sequencing and annotation.</title>
        <authorList>
            <consortium name="The Broad Institute Genomics Platform"/>
            <consortium name="The Broad Institute Genome Sequencing Center for Infectious Disease"/>
            <person name="Wu L."/>
            <person name="Ma J."/>
        </authorList>
    </citation>
    <scope>NUCLEOTIDE SEQUENCE [LARGE SCALE GENOMIC DNA]</scope>
    <source>
        <strain evidence="2">NBRC 105857</strain>
    </source>
</reference>
<protein>
    <recommendedName>
        <fullName evidence="3">DUF721 domain-containing protein</fullName>
    </recommendedName>
</protein>
<evidence type="ECO:0000313" key="1">
    <source>
        <dbReference type="EMBL" id="GLR26078.1"/>
    </source>
</evidence>
<dbReference type="RefSeq" id="WP_284280556.1">
    <property type="nucleotide sequence ID" value="NZ_BSOJ01000012.1"/>
</dbReference>
<name>A0ABQ5YNB1_9BURK</name>
<evidence type="ECO:0008006" key="3">
    <source>
        <dbReference type="Google" id="ProtNLM"/>
    </source>
</evidence>
<proteinExistence type="predicted"/>
<sequence>MAEQSTGSLIAQAQQSRKLEETIARWPQLRGVSFSIGPLKGDKLKLFLGTPAALTRIKQIVPSLIQHLQSQGWPVQQVQLQIQTKQDIAMSARNRPKRAVFSEAAKKAWLDLEKNLDNPEILEATRALYRHHKLK</sequence>
<dbReference type="EMBL" id="BSOJ01000012">
    <property type="protein sequence ID" value="GLR26078.1"/>
    <property type="molecule type" value="Genomic_DNA"/>
</dbReference>
<gene>
    <name evidence="1" type="ORF">GCM10007875_11660</name>
</gene>
<organism evidence="1 2">
    <name type="scientific">Limnobacter litoralis</name>
    <dbReference type="NCBI Taxonomy" id="481366"/>
    <lineage>
        <taxon>Bacteria</taxon>
        <taxon>Pseudomonadati</taxon>
        <taxon>Pseudomonadota</taxon>
        <taxon>Betaproteobacteria</taxon>
        <taxon>Burkholderiales</taxon>
        <taxon>Burkholderiaceae</taxon>
        <taxon>Limnobacter</taxon>
    </lineage>
</organism>
<comment type="caution">
    <text evidence="1">The sequence shown here is derived from an EMBL/GenBank/DDBJ whole genome shotgun (WGS) entry which is preliminary data.</text>
</comment>
<accession>A0ABQ5YNB1</accession>
<dbReference type="Proteomes" id="UP001156664">
    <property type="component" value="Unassembled WGS sequence"/>
</dbReference>
<evidence type="ECO:0000313" key="2">
    <source>
        <dbReference type="Proteomes" id="UP001156664"/>
    </source>
</evidence>